<evidence type="ECO:0000256" key="3">
    <source>
        <dbReference type="ARBA" id="ARBA00011738"/>
    </source>
</evidence>
<dbReference type="SUPFAM" id="SSF49363">
    <property type="entry name" value="Purple acid phosphatase, N-terminal domain"/>
    <property type="match status" value="2"/>
</dbReference>
<accession>A0A9Q0L158</accession>
<evidence type="ECO:0000259" key="8">
    <source>
        <dbReference type="Pfam" id="PF00149"/>
    </source>
</evidence>
<evidence type="ECO:0000256" key="2">
    <source>
        <dbReference type="ARBA" id="ARBA00008723"/>
    </source>
</evidence>
<dbReference type="InterPro" id="IPR015914">
    <property type="entry name" value="PAPs_N"/>
</dbReference>
<evidence type="ECO:0000256" key="4">
    <source>
        <dbReference type="ARBA" id="ARBA00022525"/>
    </source>
</evidence>
<evidence type="ECO:0000259" key="10">
    <source>
        <dbReference type="Pfam" id="PF16656"/>
    </source>
</evidence>
<dbReference type="OrthoDB" id="45007at2759"/>
<dbReference type="GO" id="GO:0046872">
    <property type="term" value="F:metal ion binding"/>
    <property type="evidence" value="ECO:0007669"/>
    <property type="project" value="InterPro"/>
</dbReference>
<dbReference type="InterPro" id="IPR040974">
    <property type="entry name" value="Fn3_PAP"/>
</dbReference>
<keyword evidence="4" id="KW-0964">Secreted</keyword>
<feature type="domain" description="Calcineurin-like phosphoesterase" evidence="8">
    <location>
        <begin position="122"/>
        <end position="241"/>
    </location>
</feature>
<comment type="caution">
    <text evidence="12">The sequence shown here is derived from an EMBL/GenBank/DDBJ whole genome shotgun (WGS) entry which is preliminary data.</text>
</comment>
<comment type="subcellular location">
    <subcellularLocation>
        <location evidence="1">Secreted</location>
    </subcellularLocation>
</comment>
<dbReference type="Pfam" id="PF16656">
    <property type="entry name" value="Pur_ac_phosph_N"/>
    <property type="match status" value="2"/>
</dbReference>
<dbReference type="InterPro" id="IPR029052">
    <property type="entry name" value="Metallo-depent_PP-like"/>
</dbReference>
<dbReference type="Proteomes" id="UP001141806">
    <property type="component" value="Unassembled WGS sequence"/>
</dbReference>
<evidence type="ECO:0000259" key="11">
    <source>
        <dbReference type="Pfam" id="PF17808"/>
    </source>
</evidence>
<dbReference type="InterPro" id="IPR008963">
    <property type="entry name" value="Purple_acid_Pase-like_N"/>
</dbReference>
<keyword evidence="5" id="KW-0732">Signal</keyword>
<organism evidence="12 13">
    <name type="scientific">Protea cynaroides</name>
    <dbReference type="NCBI Taxonomy" id="273540"/>
    <lineage>
        <taxon>Eukaryota</taxon>
        <taxon>Viridiplantae</taxon>
        <taxon>Streptophyta</taxon>
        <taxon>Embryophyta</taxon>
        <taxon>Tracheophyta</taxon>
        <taxon>Spermatophyta</taxon>
        <taxon>Magnoliopsida</taxon>
        <taxon>Proteales</taxon>
        <taxon>Proteaceae</taxon>
        <taxon>Protea</taxon>
    </lineage>
</organism>
<dbReference type="AlphaFoldDB" id="A0A9Q0L158"/>
<feature type="domain" description="Calcineurin-like phosphoesterase" evidence="8">
    <location>
        <begin position="612"/>
        <end position="820"/>
    </location>
</feature>
<dbReference type="Gene3D" id="3.60.21.10">
    <property type="match status" value="2"/>
</dbReference>
<comment type="catalytic activity">
    <reaction evidence="7">
        <text>a phosphate monoester + H2O = an alcohol + phosphate</text>
        <dbReference type="Rhea" id="RHEA:15017"/>
        <dbReference type="ChEBI" id="CHEBI:15377"/>
        <dbReference type="ChEBI" id="CHEBI:30879"/>
        <dbReference type="ChEBI" id="CHEBI:43474"/>
        <dbReference type="ChEBI" id="CHEBI:67140"/>
        <dbReference type="EC" id="3.1.3.2"/>
    </reaction>
</comment>
<dbReference type="Pfam" id="PF14008">
    <property type="entry name" value="Metallophos_C"/>
    <property type="match status" value="1"/>
</dbReference>
<dbReference type="Gene3D" id="2.60.40.380">
    <property type="entry name" value="Purple acid phosphatase-like, N-terminal"/>
    <property type="match status" value="2"/>
</dbReference>
<evidence type="ECO:0000256" key="5">
    <source>
        <dbReference type="ARBA" id="ARBA00022729"/>
    </source>
</evidence>
<dbReference type="EMBL" id="JAMYWD010000002">
    <property type="protein sequence ID" value="KAJ4979941.1"/>
    <property type="molecule type" value="Genomic_DNA"/>
</dbReference>
<dbReference type="InterPro" id="IPR025733">
    <property type="entry name" value="PAPs_C"/>
</dbReference>
<evidence type="ECO:0000256" key="7">
    <source>
        <dbReference type="RuleBase" id="RU361203"/>
    </source>
</evidence>
<dbReference type="Pfam" id="PF00149">
    <property type="entry name" value="Metallophos"/>
    <property type="match status" value="2"/>
</dbReference>
<feature type="domain" description="Purple acid phosphatase C-terminal" evidence="9">
    <location>
        <begin position="852"/>
        <end position="909"/>
    </location>
</feature>
<dbReference type="InterPro" id="IPR004843">
    <property type="entry name" value="Calcineurin-like_PHP"/>
</dbReference>
<protein>
    <recommendedName>
        <fullName evidence="7">Purple acid phosphatase</fullName>
        <ecNumber evidence="7">3.1.3.2</ecNumber>
    </recommendedName>
</protein>
<feature type="domain" description="Purple acid phosphatase Fn3-like" evidence="11">
    <location>
        <begin position="355"/>
        <end position="488"/>
    </location>
</feature>
<keyword evidence="13" id="KW-1185">Reference proteome</keyword>
<dbReference type="GO" id="GO:0003993">
    <property type="term" value="F:acid phosphatase activity"/>
    <property type="evidence" value="ECO:0007669"/>
    <property type="project" value="UniProtKB-EC"/>
</dbReference>
<dbReference type="PANTHER" id="PTHR45778">
    <property type="entry name" value="PURPLE ACID PHOSPHATASE-RELATED"/>
    <property type="match status" value="1"/>
</dbReference>
<dbReference type="InterPro" id="IPR041792">
    <property type="entry name" value="MPP_PAP"/>
</dbReference>
<sequence length="916" mass="100960">MQQSKFNIRNLFQRSEIFINKVLVSGDKTPQEVLYGDGKSKIPLPAKAEVATFTPKDMCNGKTNVSDCPASTFGWHDPGFIHSAVMTNLGPSTTYFYSYGSKIKFKTPPAGGSDELKFISYGDMGKAPLDPSSEHYIQPGSTSVMAAIAKEVDAGNVDLIFHSGDISYATGFLVEWDYFLQHISPAASHVPYMIAIGNHERDCPDSGSVYGLWDSGGENKVPYETYFPMPTSAKDKPWLTRTHFVECGLRPMYSSSPSTFTPNTDPNFTASVEPVLVANKVDDWSLVRISEFGYARVHATKNELNIEDQMEVEILSSGSSVYSTSKLHDYKSDFRVLNRRILAECSNGTTNIQIKVSSKSASGLLNEEYVKVTVSGVSDPSNNDWIAMITPSGSDNDTKACLQDDWNYMQTGDMSNLPLLCHYPIKGQNMNEDPNYMNCKKEGNKSNCSGTLSFHVVNIRTDIEFVLFGNGFINPCVLKRSGPIKFANPNAALYGHLSSVNSSGTSVSGDKTPQGVLYGDGKSNITLLANSKIATFTPKDMCNGKTNVSDCPASNFGWHDPGFIHSAVMTNLSPSTTYFYSYGSSSVGWSNRIKFRTPPAEGSDELKFISYGDMGKAPLDPSSEHYIQPGSTSVMAAIAKEVDAGNVDSIFHIGDISYATGFLVEWDYFLQHISPAASHVPYMTAIGNHERDYPDSGSVYGLWDSGGEIGVPYETYFPMPTSAKDKPWYSIKQGPVHFTVVSTEHNFSCNSEQNDWIKWDLRSVDRSVTPWVIFMGHRPMYSSSPSTFTPNTDPNFTASVEPVLVANKVDLVLFGHVHNYERTCSINEGTCKATPLRDGKGIDTYDHNNYKAPVHAIIGMAGFMLDDFNATVDDWSLVRISEFGYARVHATKKQLDIEFVNVNTTKVEDAFRIIKS</sequence>
<dbReference type="CDD" id="cd00839">
    <property type="entry name" value="MPP_PAPs"/>
    <property type="match status" value="1"/>
</dbReference>
<dbReference type="GO" id="GO:0005576">
    <property type="term" value="C:extracellular region"/>
    <property type="evidence" value="ECO:0007669"/>
    <property type="project" value="UniProtKB-SubCell"/>
</dbReference>
<dbReference type="Pfam" id="PF17808">
    <property type="entry name" value="fn3_PAP"/>
    <property type="match status" value="1"/>
</dbReference>
<dbReference type="PANTHER" id="PTHR45778:SF3">
    <property type="entry name" value="PURPLE ACID PHOSPHATASE"/>
    <property type="match status" value="1"/>
</dbReference>
<feature type="domain" description="Purple acid phosphatase N-terminal" evidence="10">
    <location>
        <begin position="28"/>
        <end position="102"/>
    </location>
</feature>
<reference evidence="12" key="1">
    <citation type="journal article" date="2023" name="Plant J.">
        <title>The genome of the king protea, Protea cynaroides.</title>
        <authorList>
            <person name="Chang J."/>
            <person name="Duong T.A."/>
            <person name="Schoeman C."/>
            <person name="Ma X."/>
            <person name="Roodt D."/>
            <person name="Barker N."/>
            <person name="Li Z."/>
            <person name="Van de Peer Y."/>
            <person name="Mizrachi E."/>
        </authorList>
    </citation>
    <scope>NUCLEOTIDE SEQUENCE</scope>
    <source>
        <tissue evidence="12">Young leaves</tissue>
    </source>
</reference>
<evidence type="ECO:0000313" key="13">
    <source>
        <dbReference type="Proteomes" id="UP001141806"/>
    </source>
</evidence>
<comment type="similarity">
    <text evidence="2 7">Belongs to the metallophosphoesterase superfamily. Purple acid phosphatase family.</text>
</comment>
<gene>
    <name evidence="12" type="ORF">NE237_010721</name>
</gene>
<evidence type="ECO:0000256" key="6">
    <source>
        <dbReference type="ARBA" id="ARBA00023180"/>
    </source>
</evidence>
<proteinExistence type="inferred from homology"/>
<name>A0A9Q0L158_9MAGN</name>
<comment type="subunit">
    <text evidence="3">Homodimer.</text>
</comment>
<feature type="domain" description="Purple acid phosphatase N-terminal" evidence="10">
    <location>
        <begin position="510"/>
        <end position="597"/>
    </location>
</feature>
<evidence type="ECO:0000259" key="9">
    <source>
        <dbReference type="Pfam" id="PF14008"/>
    </source>
</evidence>
<keyword evidence="7" id="KW-0378">Hydrolase</keyword>
<dbReference type="EC" id="3.1.3.2" evidence="7"/>
<evidence type="ECO:0000256" key="1">
    <source>
        <dbReference type="ARBA" id="ARBA00004613"/>
    </source>
</evidence>
<keyword evidence="6" id="KW-0325">Glycoprotein</keyword>
<evidence type="ECO:0000313" key="12">
    <source>
        <dbReference type="EMBL" id="KAJ4979941.1"/>
    </source>
</evidence>
<dbReference type="SUPFAM" id="SSF56300">
    <property type="entry name" value="Metallo-dependent phosphatases"/>
    <property type="match status" value="2"/>
</dbReference>